<evidence type="ECO:0000256" key="11">
    <source>
        <dbReference type="ARBA" id="ARBA00042599"/>
    </source>
</evidence>
<sequence length="548" mass="62942">KMAAAASELLTGWCLFGLALLAILIFCWVYVRKYQSRRESEVISTITAIFALAVALISSALLPVDIFLVSYMKNQNGTFKDWADANVSRQIEDTVLYGYYTLYSIILFCVFLWIPFVYFYYEEKEEDDGNTCSQVKTALKYTLGFITICAVLLLIGAFVPLDIPNKKNSTEWEKVKLLFEEFGSSHGLTALSFSISSLTVIGMLAAITYTAYGMSALPLNLIKGTTSAAYERLENTEDIEEVEQHLLRIKSKCRDGRPLSSRDRRTVQQLEERLRTLRRRERHLESIEKSWWTKFCEAIRPLKIVWGVFFIIVALLFTVSLFLSNLDKALHSAGFDSGFIILGTNLTNPLNMLLPVLQTVFPLDYILITTIVMYFIFTSMAGIRNMGIWFFWIRLYKIRRGKTRPQALLFLCMILLLIVLHTSYMIYSLAPQYVMYGSQKYLVQVRYIVATYNQLGNVFRSLLYVNEPIPVVLLLAFLLDQCIVTRTYLFLHKFWFFSAAYYFGNWAFIAVFLIGLIVSCCKGKKSVIEGEVDEDDSDMSDDELSVYY</sequence>
<name>A0A7K9LT35_OCETE</name>
<evidence type="ECO:0000256" key="12">
    <source>
        <dbReference type="SAM" id="Coils"/>
    </source>
</evidence>
<dbReference type="GO" id="GO:0005765">
    <property type="term" value="C:lysosomal membrane"/>
    <property type="evidence" value="ECO:0007669"/>
    <property type="project" value="UniProtKB-SubCell"/>
</dbReference>
<feature type="non-terminal residue" evidence="14">
    <location>
        <position position="1"/>
    </location>
</feature>
<evidence type="ECO:0000313" key="15">
    <source>
        <dbReference type="Proteomes" id="UP000527232"/>
    </source>
</evidence>
<keyword evidence="3" id="KW-0813">Transport</keyword>
<feature type="transmembrane region" description="Helical" evidence="13">
    <location>
        <begin position="188"/>
        <end position="212"/>
    </location>
</feature>
<evidence type="ECO:0000256" key="10">
    <source>
        <dbReference type="ARBA" id="ARBA00039618"/>
    </source>
</evidence>
<feature type="transmembrane region" description="Helical" evidence="13">
    <location>
        <begin position="304"/>
        <end position="323"/>
    </location>
</feature>
<dbReference type="Pfam" id="PF04791">
    <property type="entry name" value="LMBR1"/>
    <property type="match status" value="1"/>
</dbReference>
<evidence type="ECO:0000256" key="4">
    <source>
        <dbReference type="ARBA" id="ARBA00022628"/>
    </source>
</evidence>
<evidence type="ECO:0000256" key="5">
    <source>
        <dbReference type="ARBA" id="ARBA00022692"/>
    </source>
</evidence>
<evidence type="ECO:0000256" key="13">
    <source>
        <dbReference type="SAM" id="Phobius"/>
    </source>
</evidence>
<keyword evidence="4" id="KW-0846">Cobalamin</keyword>
<comment type="caution">
    <text evidence="14">The sequence shown here is derived from an EMBL/GenBank/DDBJ whole genome shotgun (WGS) entry which is preliminary data.</text>
</comment>
<reference evidence="14 15" key="1">
    <citation type="submission" date="2019-09" db="EMBL/GenBank/DDBJ databases">
        <title>Bird 10,000 Genomes (B10K) Project - Family phase.</title>
        <authorList>
            <person name="Zhang G."/>
        </authorList>
    </citation>
    <scope>NUCLEOTIDE SEQUENCE [LARGE SCALE GENOMIC DNA]</scope>
    <source>
        <strain evidence="14">B10K-DU-001-32</strain>
        <tissue evidence="14">Muscle</tissue>
    </source>
</reference>
<feature type="transmembrane region" description="Helical" evidence="13">
    <location>
        <begin position="97"/>
        <end position="121"/>
    </location>
</feature>
<keyword evidence="12" id="KW-0175">Coiled coil</keyword>
<feature type="transmembrane region" description="Helical" evidence="13">
    <location>
        <begin position="141"/>
        <end position="161"/>
    </location>
</feature>
<gene>
    <name evidence="14" type="primary">Lmbrd1</name>
    <name evidence="14" type="ORF">HYDTET_R08761</name>
</gene>
<evidence type="ECO:0000256" key="7">
    <source>
        <dbReference type="ARBA" id="ARBA00023136"/>
    </source>
</evidence>
<keyword evidence="8" id="KW-0458">Lysosome</keyword>
<comment type="subcellular location">
    <subcellularLocation>
        <location evidence="1">Lysosome membrane</location>
        <topology evidence="1">Multi-pass membrane protein</topology>
    </subcellularLocation>
</comment>
<feature type="transmembrane region" description="Helical" evidence="13">
    <location>
        <begin position="496"/>
        <end position="518"/>
    </location>
</feature>
<evidence type="ECO:0000256" key="8">
    <source>
        <dbReference type="ARBA" id="ARBA00023228"/>
    </source>
</evidence>
<evidence type="ECO:0000256" key="9">
    <source>
        <dbReference type="ARBA" id="ARBA00023285"/>
    </source>
</evidence>
<feature type="non-terminal residue" evidence="14">
    <location>
        <position position="548"/>
    </location>
</feature>
<keyword evidence="6 13" id="KW-1133">Transmembrane helix</keyword>
<keyword evidence="5 13" id="KW-0812">Transmembrane</keyword>
<keyword evidence="9" id="KW-0170">Cobalt</keyword>
<feature type="transmembrane region" description="Helical" evidence="13">
    <location>
        <begin position="43"/>
        <end position="64"/>
    </location>
</feature>
<evidence type="ECO:0000256" key="2">
    <source>
        <dbReference type="ARBA" id="ARBA00009901"/>
    </source>
</evidence>
<dbReference type="OrthoDB" id="73273at2759"/>
<dbReference type="PANTHER" id="PTHR16130">
    <property type="entry name" value="LYSOSOMAL COBALAMIN TRANSPORTER-RELATED"/>
    <property type="match status" value="1"/>
</dbReference>
<feature type="coiled-coil region" evidence="12">
    <location>
        <begin position="260"/>
        <end position="287"/>
    </location>
</feature>
<feature type="transmembrane region" description="Helical" evidence="13">
    <location>
        <begin position="12"/>
        <end position="31"/>
    </location>
</feature>
<evidence type="ECO:0000256" key="6">
    <source>
        <dbReference type="ARBA" id="ARBA00022989"/>
    </source>
</evidence>
<organism evidence="14 15">
    <name type="scientific">Oceanodroma tethys</name>
    <name type="common">Wedge-rumped storm-petrel</name>
    <name type="synonym">Hydrobates tethys</name>
    <dbReference type="NCBI Taxonomy" id="79633"/>
    <lineage>
        <taxon>Eukaryota</taxon>
        <taxon>Metazoa</taxon>
        <taxon>Chordata</taxon>
        <taxon>Craniata</taxon>
        <taxon>Vertebrata</taxon>
        <taxon>Euteleostomi</taxon>
        <taxon>Archelosauria</taxon>
        <taxon>Archosauria</taxon>
        <taxon>Dinosauria</taxon>
        <taxon>Saurischia</taxon>
        <taxon>Theropoda</taxon>
        <taxon>Coelurosauria</taxon>
        <taxon>Aves</taxon>
        <taxon>Neognathae</taxon>
        <taxon>Neoaves</taxon>
        <taxon>Aequornithes</taxon>
        <taxon>Procellariiformes</taxon>
        <taxon>Hydrobatidae</taxon>
        <taxon>Oceanodroma</taxon>
    </lineage>
</organism>
<dbReference type="GO" id="GO:0061462">
    <property type="term" value="P:protein localization to lysosome"/>
    <property type="evidence" value="ECO:0007669"/>
    <property type="project" value="TreeGrafter"/>
</dbReference>
<keyword evidence="15" id="KW-1185">Reference proteome</keyword>
<dbReference type="AlphaFoldDB" id="A0A7K9LT35"/>
<dbReference type="InterPro" id="IPR050854">
    <property type="entry name" value="LMBD1_LysCbl_Transport"/>
</dbReference>
<evidence type="ECO:0000256" key="3">
    <source>
        <dbReference type="ARBA" id="ARBA00022448"/>
    </source>
</evidence>
<protein>
    <recommendedName>
        <fullName evidence="10">Lysosomal cobalamin transport escort protein LMBD1</fullName>
    </recommendedName>
    <alternativeName>
        <fullName evidence="11">LMBR1 domain-containing protein 1</fullName>
    </alternativeName>
</protein>
<comment type="similarity">
    <text evidence="2">Belongs to the LIMR family. LMBRD1 subfamily.</text>
</comment>
<dbReference type="PANTHER" id="PTHR16130:SF2">
    <property type="entry name" value="LYSOSOMAL COBALAMIN TRANSPORT ESCORT PROTEIN LMBD1"/>
    <property type="match status" value="1"/>
</dbReference>
<accession>A0A7K9LT35</accession>
<dbReference type="EMBL" id="VWZR01000616">
    <property type="protein sequence ID" value="NXH65931.1"/>
    <property type="molecule type" value="Genomic_DNA"/>
</dbReference>
<proteinExistence type="inferred from homology"/>
<keyword evidence="7 13" id="KW-0472">Membrane</keyword>
<evidence type="ECO:0000256" key="1">
    <source>
        <dbReference type="ARBA" id="ARBA00004155"/>
    </source>
</evidence>
<evidence type="ECO:0000313" key="14">
    <source>
        <dbReference type="EMBL" id="NXH65931.1"/>
    </source>
</evidence>
<dbReference type="InterPro" id="IPR006876">
    <property type="entry name" value="LMBR1-like_membr_prot"/>
</dbReference>
<feature type="transmembrane region" description="Helical" evidence="13">
    <location>
        <begin position="365"/>
        <end position="395"/>
    </location>
</feature>
<dbReference type="Proteomes" id="UP000527232">
    <property type="component" value="Unassembled WGS sequence"/>
</dbReference>
<feature type="transmembrane region" description="Helical" evidence="13">
    <location>
        <begin position="407"/>
        <end position="427"/>
    </location>
</feature>
<dbReference type="GO" id="GO:0031419">
    <property type="term" value="F:cobalamin binding"/>
    <property type="evidence" value="ECO:0007669"/>
    <property type="project" value="UniProtKB-KW"/>
</dbReference>